<dbReference type="PROSITE" id="PS01306">
    <property type="entry name" value="UPF0054"/>
    <property type="match status" value="1"/>
</dbReference>
<evidence type="ECO:0000256" key="1">
    <source>
        <dbReference type="ARBA" id="ARBA00001947"/>
    </source>
</evidence>
<dbReference type="GO" id="GO:0006364">
    <property type="term" value="P:rRNA processing"/>
    <property type="evidence" value="ECO:0007669"/>
    <property type="project" value="InterPro"/>
</dbReference>
<comment type="cofactor">
    <cofactor evidence="1">
        <name>Zn(2+)</name>
        <dbReference type="ChEBI" id="CHEBI:29105"/>
    </cofactor>
</comment>
<dbReference type="SUPFAM" id="SSF55486">
    <property type="entry name" value="Metalloproteases ('zincins'), catalytic domain"/>
    <property type="match status" value="1"/>
</dbReference>
<evidence type="ECO:0000313" key="8">
    <source>
        <dbReference type="EMBL" id="PIT92601.1"/>
    </source>
</evidence>
<dbReference type="AlphaFoldDB" id="A0A2M6WIG9"/>
<reference evidence="9" key="1">
    <citation type="submission" date="2017-09" db="EMBL/GenBank/DDBJ databases">
        <title>Depth-based differentiation of microbial function through sediment-hosted aquifers and enrichment of novel symbionts in the deep terrestrial subsurface.</title>
        <authorList>
            <person name="Probst A.J."/>
            <person name="Ladd B."/>
            <person name="Jarett J.K."/>
            <person name="Geller-Mcgrath D.E."/>
            <person name="Sieber C.M.K."/>
            <person name="Emerson J.B."/>
            <person name="Anantharaman K."/>
            <person name="Thomas B.C."/>
            <person name="Malmstrom R."/>
            <person name="Stieglmeier M."/>
            <person name="Klingl A."/>
            <person name="Woyke T."/>
            <person name="Ryan C.M."/>
            <person name="Banfield J.F."/>
        </authorList>
    </citation>
    <scope>NUCLEOTIDE SEQUENCE [LARGE SCALE GENOMIC DNA]</scope>
</reference>
<keyword evidence="7" id="KW-0862">Zinc</keyword>
<gene>
    <name evidence="8" type="primary">ybeY</name>
    <name evidence="8" type="ORF">COU08_01230</name>
</gene>
<sequence length="134" mass="15671">MSRSVKGVVRIGGFKKFQHFEQDIRRAFSSLSAYLGHREWSVDIILVGDQAMKKNVLSFQADFSFPRPDIRGTYLGELYLNPDYITRHGESLRHMLIHGFLHLLGYRHDTRRDRISMEKKEQELIVHLGSLLQD</sequence>
<protein>
    <submittedName>
        <fullName evidence="8">rRNA maturation RNase YbeY</fullName>
    </submittedName>
</protein>
<keyword evidence="4" id="KW-0479">Metal-binding</keyword>
<keyword evidence="6" id="KW-0378">Hydrolase</keyword>
<proteinExistence type="inferred from homology"/>
<evidence type="ECO:0000256" key="6">
    <source>
        <dbReference type="ARBA" id="ARBA00022801"/>
    </source>
</evidence>
<dbReference type="Proteomes" id="UP000228635">
    <property type="component" value="Unassembled WGS sequence"/>
</dbReference>
<organism evidence="8 9">
    <name type="scientific">Candidatus Harrisonbacteria bacterium CG10_big_fil_rev_8_21_14_0_10_42_17</name>
    <dbReference type="NCBI Taxonomy" id="1974584"/>
    <lineage>
        <taxon>Bacteria</taxon>
        <taxon>Candidatus Harrisoniibacteriota</taxon>
    </lineage>
</organism>
<dbReference type="GO" id="GO:0004222">
    <property type="term" value="F:metalloendopeptidase activity"/>
    <property type="evidence" value="ECO:0007669"/>
    <property type="project" value="InterPro"/>
</dbReference>
<comment type="similarity">
    <text evidence="2">Belongs to the endoribonuclease YbeY family.</text>
</comment>
<evidence type="ECO:0000256" key="2">
    <source>
        <dbReference type="ARBA" id="ARBA00010875"/>
    </source>
</evidence>
<dbReference type="GO" id="GO:0004519">
    <property type="term" value="F:endonuclease activity"/>
    <property type="evidence" value="ECO:0007669"/>
    <property type="project" value="UniProtKB-KW"/>
</dbReference>
<evidence type="ECO:0000256" key="7">
    <source>
        <dbReference type="ARBA" id="ARBA00022833"/>
    </source>
</evidence>
<dbReference type="Gene3D" id="3.40.390.30">
    <property type="entry name" value="Metalloproteases ('zincins'), catalytic domain"/>
    <property type="match status" value="1"/>
</dbReference>
<name>A0A2M6WIG9_9BACT</name>
<evidence type="ECO:0000256" key="5">
    <source>
        <dbReference type="ARBA" id="ARBA00022759"/>
    </source>
</evidence>
<evidence type="ECO:0000313" key="9">
    <source>
        <dbReference type="Proteomes" id="UP000228635"/>
    </source>
</evidence>
<dbReference type="EMBL" id="PFBA01000013">
    <property type="protein sequence ID" value="PIT92601.1"/>
    <property type="molecule type" value="Genomic_DNA"/>
</dbReference>
<evidence type="ECO:0000256" key="4">
    <source>
        <dbReference type="ARBA" id="ARBA00022723"/>
    </source>
</evidence>
<dbReference type="InterPro" id="IPR020549">
    <property type="entry name" value="YbeY_CS"/>
</dbReference>
<dbReference type="Pfam" id="PF02130">
    <property type="entry name" value="YbeY"/>
    <property type="match status" value="1"/>
</dbReference>
<accession>A0A2M6WIG9</accession>
<keyword evidence="3" id="KW-0540">Nuclease</keyword>
<evidence type="ECO:0000256" key="3">
    <source>
        <dbReference type="ARBA" id="ARBA00022722"/>
    </source>
</evidence>
<dbReference type="InterPro" id="IPR002036">
    <property type="entry name" value="YbeY"/>
</dbReference>
<keyword evidence="5" id="KW-0255">Endonuclease</keyword>
<comment type="caution">
    <text evidence="8">The sequence shown here is derived from an EMBL/GenBank/DDBJ whole genome shotgun (WGS) entry which is preliminary data.</text>
</comment>
<dbReference type="InterPro" id="IPR023091">
    <property type="entry name" value="MetalPrtase_cat_dom_sf_prd"/>
</dbReference>
<dbReference type="NCBIfam" id="TIGR00043">
    <property type="entry name" value="rRNA maturation RNase YbeY"/>
    <property type="match status" value="1"/>
</dbReference>
<dbReference type="GO" id="GO:0046872">
    <property type="term" value="F:metal ion binding"/>
    <property type="evidence" value="ECO:0007669"/>
    <property type="project" value="UniProtKB-KW"/>
</dbReference>